<reference evidence="7 8" key="1">
    <citation type="journal article" date="2018" name="MBio">
        <title>Comparative Genomics Reveals the Core Gene Toolbox for the Fungus-Insect Symbiosis.</title>
        <authorList>
            <person name="Wang Y."/>
            <person name="Stata M."/>
            <person name="Wang W."/>
            <person name="Stajich J.E."/>
            <person name="White M.M."/>
            <person name="Moncalvo J.M."/>
        </authorList>
    </citation>
    <scope>NUCLEOTIDE SEQUENCE [LARGE SCALE GENOMIC DNA]</scope>
    <source>
        <strain evidence="7 8">SC-DP-2</strain>
    </source>
</reference>
<feature type="non-terminal residue" evidence="7">
    <location>
        <position position="1"/>
    </location>
</feature>
<dbReference type="SMART" id="SM00292">
    <property type="entry name" value="BRCT"/>
    <property type="match status" value="2"/>
</dbReference>
<dbReference type="GO" id="GO:0000724">
    <property type="term" value="P:double-strand break repair via homologous recombination"/>
    <property type="evidence" value="ECO:0007669"/>
    <property type="project" value="TreeGrafter"/>
</dbReference>
<comment type="subcellular location">
    <subcellularLocation>
        <location evidence="1">Nucleus</location>
    </subcellularLocation>
</comment>
<dbReference type="STRING" id="133381.A0A2T9Z960"/>
<dbReference type="InterPro" id="IPR036420">
    <property type="entry name" value="BRCT_dom_sf"/>
</dbReference>
<dbReference type="InterPro" id="IPR001357">
    <property type="entry name" value="BRCT_dom"/>
</dbReference>
<sequence>SQTPESSNKYPFPEKSLTSVLSKFSSYLDILSSNLPCSKAASLSPESNTKSKQTQNTLFINQYTQHKYTLDPQELNEKLASISRHFYKIESLLSRFYNIPKTLIFAASSLSSSQKEQLNNFKYRFNYNFPVLDSIPDDYFNVSHLIVSENSGRLAKHRTIKYLKSILLGVHITSFKWITDSLSHGNVLDISEYEIIGCVNHSFRNGPTRSRKSLIAKPNKRLFEKFHFFLVDQDTPDSPSKLELTQIIELGGGSIIQAQTDSNFFLSKSSGFVSVLSLNHKQTFSNVDIYVYLSFKSNKKQKATKKRKLNPVRSRSASVSIATNSQHPHFFSDSNDHYSYQNSKSSFALSYLWLFDCIDNYKISLDFFDYLVFS</sequence>
<dbReference type="EMBL" id="MBFS01001331">
    <property type="protein sequence ID" value="PVV01138.1"/>
    <property type="molecule type" value="Genomic_DNA"/>
</dbReference>
<proteinExistence type="predicted"/>
<dbReference type="GO" id="GO:0005634">
    <property type="term" value="C:nucleus"/>
    <property type="evidence" value="ECO:0007669"/>
    <property type="project" value="UniProtKB-SubCell"/>
</dbReference>
<feature type="domain" description="BRCT" evidence="6">
    <location>
        <begin position="141"/>
        <end position="195"/>
    </location>
</feature>
<dbReference type="PANTHER" id="PTHR13763">
    <property type="entry name" value="BREAST CANCER TYPE 1 SUSCEPTIBILITY PROTEIN BRCA1"/>
    <property type="match status" value="1"/>
</dbReference>
<evidence type="ECO:0000256" key="1">
    <source>
        <dbReference type="ARBA" id="ARBA00004123"/>
    </source>
</evidence>
<gene>
    <name evidence="7" type="ORF">BB560_004453</name>
</gene>
<dbReference type="PROSITE" id="PS50172">
    <property type="entry name" value="BRCT"/>
    <property type="match status" value="1"/>
</dbReference>
<evidence type="ECO:0000256" key="2">
    <source>
        <dbReference type="ARBA" id="ARBA00022737"/>
    </source>
</evidence>
<organism evidence="7 8">
    <name type="scientific">Smittium megazygosporum</name>
    <dbReference type="NCBI Taxonomy" id="133381"/>
    <lineage>
        <taxon>Eukaryota</taxon>
        <taxon>Fungi</taxon>
        <taxon>Fungi incertae sedis</taxon>
        <taxon>Zoopagomycota</taxon>
        <taxon>Kickxellomycotina</taxon>
        <taxon>Harpellomycetes</taxon>
        <taxon>Harpellales</taxon>
        <taxon>Legeriomycetaceae</taxon>
        <taxon>Smittium</taxon>
    </lineage>
</organism>
<keyword evidence="5" id="KW-0539">Nucleus</keyword>
<evidence type="ECO:0000313" key="8">
    <source>
        <dbReference type="Proteomes" id="UP000245609"/>
    </source>
</evidence>
<dbReference type="Proteomes" id="UP000245609">
    <property type="component" value="Unassembled WGS sequence"/>
</dbReference>
<comment type="caution">
    <text evidence="7">The sequence shown here is derived from an EMBL/GenBank/DDBJ whole genome shotgun (WGS) entry which is preliminary data.</text>
</comment>
<accession>A0A2T9Z960</accession>
<keyword evidence="8" id="KW-1185">Reference proteome</keyword>
<dbReference type="Gene3D" id="3.40.50.10190">
    <property type="entry name" value="BRCT domain"/>
    <property type="match status" value="2"/>
</dbReference>
<dbReference type="PANTHER" id="PTHR13763:SF0">
    <property type="entry name" value="BREAST CANCER TYPE 1 SUSCEPTIBILITY PROTEIN"/>
    <property type="match status" value="1"/>
</dbReference>
<dbReference type="InterPro" id="IPR031099">
    <property type="entry name" value="BRCA1-associated"/>
</dbReference>
<keyword evidence="4" id="KW-0234">DNA repair</keyword>
<evidence type="ECO:0000259" key="6">
    <source>
        <dbReference type="PROSITE" id="PS50172"/>
    </source>
</evidence>
<dbReference type="AlphaFoldDB" id="A0A2T9Z960"/>
<dbReference type="GO" id="GO:0004842">
    <property type="term" value="F:ubiquitin-protein transferase activity"/>
    <property type="evidence" value="ECO:0007669"/>
    <property type="project" value="TreeGrafter"/>
</dbReference>
<keyword evidence="2" id="KW-0677">Repeat</keyword>
<dbReference type="SUPFAM" id="SSF52113">
    <property type="entry name" value="BRCT domain"/>
    <property type="match status" value="2"/>
</dbReference>
<evidence type="ECO:0000256" key="5">
    <source>
        <dbReference type="ARBA" id="ARBA00023242"/>
    </source>
</evidence>
<evidence type="ECO:0000313" key="7">
    <source>
        <dbReference type="EMBL" id="PVV01138.1"/>
    </source>
</evidence>
<evidence type="ECO:0000256" key="4">
    <source>
        <dbReference type="ARBA" id="ARBA00023204"/>
    </source>
</evidence>
<dbReference type="GO" id="GO:0045944">
    <property type="term" value="P:positive regulation of transcription by RNA polymerase II"/>
    <property type="evidence" value="ECO:0007669"/>
    <property type="project" value="TreeGrafter"/>
</dbReference>
<dbReference type="OrthoDB" id="2384350at2759"/>
<name>A0A2T9Z960_9FUNG</name>
<keyword evidence="3" id="KW-0227">DNA damage</keyword>
<evidence type="ECO:0000256" key="3">
    <source>
        <dbReference type="ARBA" id="ARBA00022763"/>
    </source>
</evidence>
<protein>
    <recommendedName>
        <fullName evidence="6">BRCT domain-containing protein</fullName>
    </recommendedName>
</protein>